<dbReference type="KEGG" id="vab:WPS_31980"/>
<dbReference type="PANTHER" id="PTHR45772">
    <property type="entry name" value="CONSERVED COMPONENT OF ABC TRANSPORTER FOR NATURAL AMINO ACIDS-RELATED"/>
    <property type="match status" value="1"/>
</dbReference>
<dbReference type="RefSeq" id="WP_317995485.1">
    <property type="nucleotide sequence ID" value="NZ_AP025523.1"/>
</dbReference>
<dbReference type="FunFam" id="3.40.50.300:FF:000421">
    <property type="entry name" value="Branched-chain amino acid ABC transporter ATP-binding protein"/>
    <property type="match status" value="1"/>
</dbReference>
<dbReference type="GO" id="GO:0016887">
    <property type="term" value="F:ATP hydrolysis activity"/>
    <property type="evidence" value="ECO:0007669"/>
    <property type="project" value="InterPro"/>
</dbReference>
<keyword evidence="1" id="KW-0813">Transport</keyword>
<keyword evidence="6" id="KW-1185">Reference proteome</keyword>
<dbReference type="InterPro" id="IPR032823">
    <property type="entry name" value="BCA_ABC_TP_C"/>
</dbReference>
<accession>A0AAN1XYV5</accession>
<evidence type="ECO:0000313" key="6">
    <source>
        <dbReference type="Proteomes" id="UP001317532"/>
    </source>
</evidence>
<dbReference type="SMART" id="SM00382">
    <property type="entry name" value="AAA"/>
    <property type="match status" value="1"/>
</dbReference>
<dbReference type="PROSITE" id="PS50893">
    <property type="entry name" value="ABC_TRANSPORTER_2"/>
    <property type="match status" value="1"/>
</dbReference>
<dbReference type="AlphaFoldDB" id="A0AAN1XYV5"/>
<gene>
    <name evidence="5" type="ORF">WPS_31980</name>
</gene>
<dbReference type="EMBL" id="AP025523">
    <property type="protein sequence ID" value="BDE07922.1"/>
    <property type="molecule type" value="Genomic_DNA"/>
</dbReference>
<evidence type="ECO:0000256" key="1">
    <source>
        <dbReference type="ARBA" id="ARBA00022448"/>
    </source>
</evidence>
<keyword evidence="3 5" id="KW-0067">ATP-binding</keyword>
<dbReference type="Proteomes" id="UP001317532">
    <property type="component" value="Chromosome"/>
</dbReference>
<dbReference type="InterPro" id="IPR003439">
    <property type="entry name" value="ABC_transporter-like_ATP-bd"/>
</dbReference>
<dbReference type="PANTHER" id="PTHR45772:SF3">
    <property type="entry name" value="ABC TRANSPORTER ATP-BINDING PROTEIN"/>
    <property type="match status" value="1"/>
</dbReference>
<dbReference type="InterPro" id="IPR027417">
    <property type="entry name" value="P-loop_NTPase"/>
</dbReference>
<dbReference type="GO" id="GO:0005886">
    <property type="term" value="C:plasma membrane"/>
    <property type="evidence" value="ECO:0007669"/>
    <property type="project" value="TreeGrafter"/>
</dbReference>
<organism evidence="5 6">
    <name type="scientific">Vulcanimicrobium alpinum</name>
    <dbReference type="NCBI Taxonomy" id="3016050"/>
    <lineage>
        <taxon>Bacteria</taxon>
        <taxon>Bacillati</taxon>
        <taxon>Vulcanimicrobiota</taxon>
        <taxon>Vulcanimicrobiia</taxon>
        <taxon>Vulcanimicrobiales</taxon>
        <taxon>Vulcanimicrobiaceae</taxon>
        <taxon>Vulcanimicrobium</taxon>
    </lineage>
</organism>
<protein>
    <submittedName>
        <fullName evidence="5">ABC transporter ATP-binding protein</fullName>
    </submittedName>
</protein>
<evidence type="ECO:0000256" key="3">
    <source>
        <dbReference type="ARBA" id="ARBA00022840"/>
    </source>
</evidence>
<dbReference type="Pfam" id="PF12399">
    <property type="entry name" value="BCA_ABC_TP_C"/>
    <property type="match status" value="1"/>
</dbReference>
<keyword evidence="2" id="KW-0547">Nucleotide-binding</keyword>
<evidence type="ECO:0000313" key="5">
    <source>
        <dbReference type="EMBL" id="BDE07922.1"/>
    </source>
</evidence>
<reference evidence="5 6" key="1">
    <citation type="journal article" date="2022" name="ISME Commun">
        <title>Vulcanimicrobium alpinus gen. nov. sp. nov., the first cultivated representative of the candidate phylum 'Eremiobacterota', is a metabolically versatile aerobic anoxygenic phototroph.</title>
        <authorList>
            <person name="Yabe S."/>
            <person name="Muto K."/>
            <person name="Abe K."/>
            <person name="Yokota A."/>
            <person name="Staudigel H."/>
            <person name="Tebo B.M."/>
        </authorList>
    </citation>
    <scope>NUCLEOTIDE SEQUENCE [LARGE SCALE GENOMIC DNA]</scope>
    <source>
        <strain evidence="5 6">WC8-2</strain>
    </source>
</reference>
<dbReference type="InterPro" id="IPR003593">
    <property type="entry name" value="AAA+_ATPase"/>
</dbReference>
<dbReference type="GO" id="GO:0005524">
    <property type="term" value="F:ATP binding"/>
    <property type="evidence" value="ECO:0007669"/>
    <property type="project" value="UniProtKB-KW"/>
</dbReference>
<sequence>MSDAIMLEADSITKVFGGVRAVDDVSMQVREGTIHALIGPNGAGKTTFFNAISGFAMPEHGQVRFKGVDVTRMMNWRRVAMGMGRTFQTPSVFPELTVDENIRLGVRAHANHAFRLGALRGEAKRAVDTRVDELLGFVNLADQRDRPLAELAHGSQRLCEIAMSLSTDPVLVLLDEPMAGLAEAETDRIMGVIRDLRLRLGLTVLFVEHNMRVVLSLADRITVLDRGKLLAEGAPAEIAANNAVRSAYLGEGVLDHV</sequence>
<evidence type="ECO:0000259" key="4">
    <source>
        <dbReference type="PROSITE" id="PS50893"/>
    </source>
</evidence>
<dbReference type="SUPFAM" id="SSF52540">
    <property type="entry name" value="P-loop containing nucleoside triphosphate hydrolases"/>
    <property type="match status" value="1"/>
</dbReference>
<feature type="domain" description="ABC transporter" evidence="4">
    <location>
        <begin position="7"/>
        <end position="251"/>
    </location>
</feature>
<dbReference type="CDD" id="cd03219">
    <property type="entry name" value="ABC_Mj1267_LivG_branched"/>
    <property type="match status" value="1"/>
</dbReference>
<name>A0AAN1XYV5_UNVUL</name>
<proteinExistence type="predicted"/>
<dbReference type="Pfam" id="PF00005">
    <property type="entry name" value="ABC_tran"/>
    <property type="match status" value="1"/>
</dbReference>
<evidence type="ECO:0000256" key="2">
    <source>
        <dbReference type="ARBA" id="ARBA00022741"/>
    </source>
</evidence>
<dbReference type="Gene3D" id="3.40.50.300">
    <property type="entry name" value="P-loop containing nucleotide triphosphate hydrolases"/>
    <property type="match status" value="1"/>
</dbReference>
<dbReference type="InterPro" id="IPR051120">
    <property type="entry name" value="ABC_AA/LPS_Transport"/>
</dbReference>